<proteinExistence type="predicted"/>
<accession>A0A2P2PQQ7</accession>
<organism evidence="2">
    <name type="scientific">Rhizophora mucronata</name>
    <name type="common">Asiatic mangrove</name>
    <dbReference type="NCBI Taxonomy" id="61149"/>
    <lineage>
        <taxon>Eukaryota</taxon>
        <taxon>Viridiplantae</taxon>
        <taxon>Streptophyta</taxon>
        <taxon>Embryophyta</taxon>
        <taxon>Tracheophyta</taxon>
        <taxon>Spermatophyta</taxon>
        <taxon>Magnoliopsida</taxon>
        <taxon>eudicotyledons</taxon>
        <taxon>Gunneridae</taxon>
        <taxon>Pentapetalae</taxon>
        <taxon>rosids</taxon>
        <taxon>fabids</taxon>
        <taxon>Malpighiales</taxon>
        <taxon>Rhizophoraceae</taxon>
        <taxon>Rhizophora</taxon>
    </lineage>
</organism>
<evidence type="ECO:0000256" key="1">
    <source>
        <dbReference type="SAM" id="MobiDB-lite"/>
    </source>
</evidence>
<reference evidence="2" key="1">
    <citation type="submission" date="2018-02" db="EMBL/GenBank/DDBJ databases">
        <title>Rhizophora mucronata_Transcriptome.</title>
        <authorList>
            <person name="Meera S.P."/>
            <person name="Sreeshan A."/>
            <person name="Augustine A."/>
        </authorList>
    </citation>
    <scope>NUCLEOTIDE SEQUENCE</scope>
    <source>
        <tissue evidence="2">Leaf</tissue>
    </source>
</reference>
<dbReference type="EMBL" id="GGEC01076582">
    <property type="protein sequence ID" value="MBX57066.1"/>
    <property type="molecule type" value="Transcribed_RNA"/>
</dbReference>
<evidence type="ECO:0000313" key="2">
    <source>
        <dbReference type="EMBL" id="MBX57066.1"/>
    </source>
</evidence>
<name>A0A2P2PQQ7_RHIMU</name>
<sequence length="41" mass="4673">MQPISETQTQTNSFHLNNQTSTHPTMMSCTIQLINLRIKSP</sequence>
<feature type="region of interest" description="Disordered" evidence="1">
    <location>
        <begin position="1"/>
        <end position="23"/>
    </location>
</feature>
<protein>
    <submittedName>
        <fullName evidence="2">Uncharacterized protein</fullName>
    </submittedName>
</protein>
<dbReference type="AlphaFoldDB" id="A0A2P2PQQ7"/>